<keyword evidence="12" id="KW-1185">Reference proteome</keyword>
<dbReference type="PhylomeDB" id="B3S7Z0"/>
<dbReference type="eggNOG" id="KOG2664">
    <property type="taxonomic scope" value="Eukaryota"/>
</dbReference>
<dbReference type="AlphaFoldDB" id="B3S7Z0"/>
<comment type="function">
    <text evidence="8">Part of the SNAPc complex required for the transcription of both RNA polymerase II and III small-nuclear RNA genes. Binds to the proximal sequence element (PSE), a non-TATA-box basal promoter element common to these 2 types of genes. Recruits TBP and BRF2 to the U6 snRNA TATA box.</text>
</comment>
<feature type="non-terminal residue" evidence="11">
    <location>
        <position position="1"/>
    </location>
</feature>
<evidence type="ECO:0000256" key="5">
    <source>
        <dbReference type="ARBA" id="ARBA00023125"/>
    </source>
</evidence>
<comment type="subunit">
    <text evidence="9">Part of the SNAPc complex composed of 5 subunits: SNAPC1, SNAPC2, SNAPC3, SNAPC4 and SNAPC5. SNAPC3 interacts with SNAPC1.</text>
</comment>
<organism evidence="11 12">
    <name type="scientific">Trichoplax adhaerens</name>
    <name type="common">Trichoplax reptans</name>
    <dbReference type="NCBI Taxonomy" id="10228"/>
    <lineage>
        <taxon>Eukaryota</taxon>
        <taxon>Metazoa</taxon>
        <taxon>Placozoa</taxon>
        <taxon>Uniplacotomia</taxon>
        <taxon>Trichoplacea</taxon>
        <taxon>Trichoplacidae</taxon>
        <taxon>Trichoplax</taxon>
    </lineage>
</organism>
<protein>
    <recommendedName>
        <fullName evidence="3">snRNA-activating protein complex subunit 3</fullName>
    </recommendedName>
    <alternativeName>
        <fullName evidence="10">Small nuclear RNA-activating complex polypeptide 3</fullName>
    </alternativeName>
</protein>
<dbReference type="Proteomes" id="UP000009022">
    <property type="component" value="Unassembled WGS sequence"/>
</dbReference>
<comment type="subcellular location">
    <subcellularLocation>
        <location evidence="1">Nucleus</location>
    </subcellularLocation>
</comment>
<keyword evidence="7" id="KW-0539">Nucleus</keyword>
<dbReference type="STRING" id="10228.B3S7Z0"/>
<keyword evidence="6" id="KW-0804">Transcription</keyword>
<evidence type="ECO:0000256" key="2">
    <source>
        <dbReference type="ARBA" id="ARBA00010410"/>
    </source>
</evidence>
<gene>
    <name evidence="11" type="ORF">TRIADDRAFT_30987</name>
</gene>
<evidence type="ECO:0000256" key="9">
    <source>
        <dbReference type="ARBA" id="ARBA00025958"/>
    </source>
</evidence>
<dbReference type="KEGG" id="tad:TRIADDRAFT_30987"/>
<dbReference type="OrthoDB" id="46583at2759"/>
<accession>B3S7Z0</accession>
<evidence type="ECO:0000256" key="3">
    <source>
        <dbReference type="ARBA" id="ARBA00013634"/>
    </source>
</evidence>
<evidence type="ECO:0000313" key="12">
    <source>
        <dbReference type="Proteomes" id="UP000009022"/>
    </source>
</evidence>
<keyword evidence="4" id="KW-0805">Transcription regulation</keyword>
<evidence type="ECO:0000256" key="8">
    <source>
        <dbReference type="ARBA" id="ARBA00025193"/>
    </source>
</evidence>
<evidence type="ECO:0000256" key="7">
    <source>
        <dbReference type="ARBA" id="ARBA00023242"/>
    </source>
</evidence>
<sequence>VIGSQSLSELRDKIECFSDEVVTTECSSNPDMVSSEPRATEISTSAFFFIENVFYNDMRHLLCKDYSKIIIDWAKKNSEWVDKGLGVPSSKLMTEVKFIDLKIRLGYPYLFCHQGDCEHLIIFQDLR</sequence>
<dbReference type="InParanoid" id="B3S7Z0"/>
<name>B3S7Z0_TRIAD</name>
<dbReference type="HOGENOM" id="CLU_165854_0_0_1"/>
<dbReference type="GO" id="GO:0003677">
    <property type="term" value="F:DNA binding"/>
    <property type="evidence" value="ECO:0007669"/>
    <property type="project" value="UniProtKB-KW"/>
</dbReference>
<dbReference type="RefSeq" id="XP_002116428.1">
    <property type="nucleotide sequence ID" value="XM_002116392.1"/>
</dbReference>
<reference evidence="11 12" key="1">
    <citation type="journal article" date="2008" name="Nature">
        <title>The Trichoplax genome and the nature of placozoans.</title>
        <authorList>
            <person name="Srivastava M."/>
            <person name="Begovic E."/>
            <person name="Chapman J."/>
            <person name="Putnam N.H."/>
            <person name="Hellsten U."/>
            <person name="Kawashima T."/>
            <person name="Kuo A."/>
            <person name="Mitros T."/>
            <person name="Salamov A."/>
            <person name="Carpenter M.L."/>
            <person name="Signorovitch A.Y."/>
            <person name="Moreno M.A."/>
            <person name="Kamm K."/>
            <person name="Grimwood J."/>
            <person name="Schmutz J."/>
            <person name="Shapiro H."/>
            <person name="Grigoriev I.V."/>
            <person name="Buss L.W."/>
            <person name="Schierwater B."/>
            <person name="Dellaporta S.L."/>
            <person name="Rokhsar D.S."/>
        </authorList>
    </citation>
    <scope>NUCLEOTIDE SEQUENCE [LARGE SCALE GENOMIC DNA]</scope>
    <source>
        <strain evidence="11 12">Grell-BS-1999</strain>
    </source>
</reference>
<dbReference type="PANTHER" id="PTHR13421">
    <property type="entry name" value="SNRNA-ACTIVATING PROTEIN COMPLEX SUBUNIT 3"/>
    <property type="match status" value="1"/>
</dbReference>
<comment type="similarity">
    <text evidence="2">Belongs to the SNAPC3/SRD2 family.</text>
</comment>
<evidence type="ECO:0000256" key="4">
    <source>
        <dbReference type="ARBA" id="ARBA00023015"/>
    </source>
</evidence>
<evidence type="ECO:0000256" key="6">
    <source>
        <dbReference type="ARBA" id="ARBA00023163"/>
    </source>
</evidence>
<keyword evidence="5" id="KW-0238">DNA-binding</keyword>
<evidence type="ECO:0000313" key="11">
    <source>
        <dbReference type="EMBL" id="EDV21098.1"/>
    </source>
</evidence>
<dbReference type="GO" id="GO:0005634">
    <property type="term" value="C:nucleus"/>
    <property type="evidence" value="ECO:0007669"/>
    <property type="project" value="UniProtKB-SubCell"/>
</dbReference>
<dbReference type="EMBL" id="DS985255">
    <property type="protein sequence ID" value="EDV21098.1"/>
    <property type="molecule type" value="Genomic_DNA"/>
</dbReference>
<evidence type="ECO:0000256" key="10">
    <source>
        <dbReference type="ARBA" id="ARBA00029606"/>
    </source>
</evidence>
<dbReference type="OMA" id="HTARMED"/>
<dbReference type="GeneID" id="6757562"/>
<evidence type="ECO:0000256" key="1">
    <source>
        <dbReference type="ARBA" id="ARBA00004123"/>
    </source>
</evidence>
<dbReference type="Pfam" id="PF12251">
    <property type="entry name" value="SNAPC3"/>
    <property type="match status" value="1"/>
</dbReference>
<dbReference type="CTD" id="6757562"/>
<proteinExistence type="inferred from homology"/>
<dbReference type="PANTHER" id="PTHR13421:SF16">
    <property type="entry name" value="SNRNA-ACTIVATING PROTEIN COMPLEX SUBUNIT 3"/>
    <property type="match status" value="1"/>
</dbReference>
<dbReference type="InterPro" id="IPR022042">
    <property type="entry name" value="snRNA-activating_su3"/>
</dbReference>